<gene>
    <name evidence="2" type="ORF">SPIRO4BDMA_50852</name>
</gene>
<proteinExistence type="predicted"/>
<dbReference type="Gene3D" id="3.20.20.140">
    <property type="entry name" value="Metal-dependent hydrolases"/>
    <property type="match status" value="1"/>
</dbReference>
<dbReference type="EMBL" id="FWDO01000005">
    <property type="protein sequence ID" value="SLM19337.1"/>
    <property type="molecule type" value="Genomic_DNA"/>
</dbReference>
<name>A0A3P3XSS5_9SPIR</name>
<reference evidence="2" key="1">
    <citation type="submission" date="2017-02" db="EMBL/GenBank/DDBJ databases">
        <authorList>
            <person name="Regsiter A."/>
            <person name="William W."/>
        </authorList>
    </citation>
    <scope>NUCLEOTIDE SEQUENCE</scope>
    <source>
        <strain evidence="2">BdmA 4</strain>
    </source>
</reference>
<evidence type="ECO:0000259" key="1">
    <source>
        <dbReference type="SMART" id="SM00481"/>
    </source>
</evidence>
<organism evidence="2">
    <name type="scientific">uncultured spirochete</name>
    <dbReference type="NCBI Taxonomy" id="156406"/>
    <lineage>
        <taxon>Bacteria</taxon>
        <taxon>Pseudomonadati</taxon>
        <taxon>Spirochaetota</taxon>
        <taxon>Spirochaetia</taxon>
        <taxon>Spirochaetales</taxon>
        <taxon>environmental samples</taxon>
    </lineage>
</organism>
<protein>
    <recommendedName>
        <fullName evidence="1">Polymerase/histidinol phosphatase N-terminal domain-containing protein</fullName>
    </recommendedName>
</protein>
<dbReference type="SUPFAM" id="SSF89550">
    <property type="entry name" value="PHP domain-like"/>
    <property type="match status" value="1"/>
</dbReference>
<dbReference type="AlphaFoldDB" id="A0A3P3XSS5"/>
<dbReference type="InterPro" id="IPR003141">
    <property type="entry name" value="Pol/His_phosphatase_N"/>
</dbReference>
<sequence>MNDLNDAKMIVADAGRPPERRLEALAEAARALGRPEKRSGESNNHIHTCYSFSPYTPSGAALAARVAGLDVAGSVDHDSYAAAGEMRAACALLGIGAVTGFELRVSLKAAARQFPEKTAALLTGRKLNNPDSTGIIYMTIQGVPASARMEVETFLAPVRLARFKRTERMVERANSLLSSFGLQRIDFEKDVVAASKFAEGGTITERHLLAAVSRSILDSVGPGPALPTWLAGTLGLRLSNAQRRMLSDPANPYLMYDLLGTLKAGFLDKIFIQPEEECVDVRDAISFALRVGAIPAYAYLGDVAESPTGDKKAEKFEDEILDDLMPILRDIGFPAITYMPPRNTVAQLLRLQELCGRYGFMEISGVDINQPRQSFNCPELLQPEFRHLDDATWAMVAHEALSAVDRRFGLFSNENPLSHLSIRQRIGIFARAGREIDFFDPSSLEKRASTLFQEKNA</sequence>
<feature type="domain" description="Polymerase/histidinol phosphatase N-terminal" evidence="1">
    <location>
        <begin position="42"/>
        <end position="107"/>
    </location>
</feature>
<dbReference type="InterPro" id="IPR016195">
    <property type="entry name" value="Pol/histidinol_Pase-like"/>
</dbReference>
<accession>A0A3P3XSS5</accession>
<dbReference type="SMART" id="SM00481">
    <property type="entry name" value="POLIIIAc"/>
    <property type="match status" value="1"/>
</dbReference>
<evidence type="ECO:0000313" key="2">
    <source>
        <dbReference type="EMBL" id="SLM19337.1"/>
    </source>
</evidence>